<dbReference type="Pfam" id="PF00712">
    <property type="entry name" value="DNA_pol3_beta"/>
    <property type="match status" value="1"/>
</dbReference>
<evidence type="ECO:0000259" key="11">
    <source>
        <dbReference type="Pfam" id="PF00712"/>
    </source>
</evidence>
<evidence type="ECO:0000256" key="2">
    <source>
        <dbReference type="ARBA" id="ARBA00010752"/>
    </source>
</evidence>
<comment type="subcellular location">
    <subcellularLocation>
        <location evidence="1 10">Cytoplasm</location>
    </subcellularLocation>
</comment>
<keyword evidence="15" id="KW-1185">Reference proteome</keyword>
<evidence type="ECO:0000256" key="3">
    <source>
        <dbReference type="ARBA" id="ARBA00021035"/>
    </source>
</evidence>
<evidence type="ECO:0000259" key="13">
    <source>
        <dbReference type="Pfam" id="PF02768"/>
    </source>
</evidence>
<feature type="domain" description="DNA polymerase III beta sliding clamp central" evidence="12">
    <location>
        <begin position="128"/>
        <end position="245"/>
    </location>
</feature>
<evidence type="ECO:0000313" key="15">
    <source>
        <dbReference type="Proteomes" id="UP000593892"/>
    </source>
</evidence>
<evidence type="ECO:0000259" key="12">
    <source>
        <dbReference type="Pfam" id="PF02767"/>
    </source>
</evidence>
<reference evidence="14 15" key="1">
    <citation type="submission" date="2020-10" db="EMBL/GenBank/DDBJ databases">
        <title>Complete genome sequence of Paludibaculum fermentans P105T, a facultatively anaerobic acidobacterium capable of dissimilatory Fe(III) reduction.</title>
        <authorList>
            <person name="Dedysh S.N."/>
            <person name="Beletsky A.V."/>
            <person name="Kulichevskaya I.S."/>
            <person name="Mardanov A.V."/>
            <person name="Ravin N.V."/>
        </authorList>
    </citation>
    <scope>NUCLEOTIDE SEQUENCE [LARGE SCALE GENOMIC DNA]</scope>
    <source>
        <strain evidence="14 15">P105</strain>
    </source>
</reference>
<dbReference type="GO" id="GO:0003677">
    <property type="term" value="F:DNA binding"/>
    <property type="evidence" value="ECO:0007669"/>
    <property type="project" value="UniProtKB-UniRule"/>
</dbReference>
<accession>A0A7S7NLH4</accession>
<dbReference type="NCBIfam" id="TIGR00663">
    <property type="entry name" value="dnan"/>
    <property type="match status" value="1"/>
</dbReference>
<comment type="similarity">
    <text evidence="2 10">Belongs to the beta sliding clamp family.</text>
</comment>
<evidence type="ECO:0000256" key="9">
    <source>
        <dbReference type="ARBA" id="ARBA00023125"/>
    </source>
</evidence>
<dbReference type="PIRSF" id="PIRSF000804">
    <property type="entry name" value="DNA_pol_III_b"/>
    <property type="match status" value="1"/>
</dbReference>
<organism evidence="14 15">
    <name type="scientific">Paludibaculum fermentans</name>
    <dbReference type="NCBI Taxonomy" id="1473598"/>
    <lineage>
        <taxon>Bacteria</taxon>
        <taxon>Pseudomonadati</taxon>
        <taxon>Acidobacteriota</taxon>
        <taxon>Terriglobia</taxon>
        <taxon>Bryobacterales</taxon>
        <taxon>Bryobacteraceae</taxon>
        <taxon>Paludibaculum</taxon>
    </lineage>
</organism>
<feature type="domain" description="DNA polymerase III beta sliding clamp C-terminal" evidence="13">
    <location>
        <begin position="248"/>
        <end position="370"/>
    </location>
</feature>
<keyword evidence="4 10" id="KW-0963">Cytoplasm</keyword>
<evidence type="ECO:0000256" key="7">
    <source>
        <dbReference type="ARBA" id="ARBA00022705"/>
    </source>
</evidence>
<dbReference type="Gene3D" id="3.70.10.10">
    <property type="match status" value="1"/>
</dbReference>
<dbReference type="EMBL" id="CP063849">
    <property type="protein sequence ID" value="QOY85835.1"/>
    <property type="molecule type" value="Genomic_DNA"/>
</dbReference>
<dbReference type="Pfam" id="PF02767">
    <property type="entry name" value="DNA_pol3_beta_2"/>
    <property type="match status" value="1"/>
</dbReference>
<dbReference type="InterPro" id="IPR022637">
    <property type="entry name" value="DNA_polIII_beta_cen"/>
</dbReference>
<dbReference type="InterPro" id="IPR022634">
    <property type="entry name" value="DNA_polIII_beta_N"/>
</dbReference>
<comment type="function">
    <text evidence="10">Confers DNA tethering and processivity to DNA polymerases and other proteins. Acts as a clamp, forming a ring around DNA (a reaction catalyzed by the clamp-loading complex) which diffuses in an ATP-independent manner freely and bidirectionally along dsDNA. Initially characterized for its ability to contact the catalytic subunit of DNA polymerase III (Pol III), a complex, multichain enzyme responsible for most of the replicative synthesis in bacteria; Pol III exhibits 3'-5' exonuclease proofreading activity. The beta chain is required for initiation of replication as well as for processivity of DNA replication.</text>
</comment>
<name>A0A7S7NLH4_PALFE</name>
<evidence type="ECO:0000256" key="8">
    <source>
        <dbReference type="ARBA" id="ARBA00022932"/>
    </source>
</evidence>
<keyword evidence="8 10" id="KW-0239">DNA-directed DNA polymerase</keyword>
<dbReference type="GO" id="GO:0003887">
    <property type="term" value="F:DNA-directed DNA polymerase activity"/>
    <property type="evidence" value="ECO:0007669"/>
    <property type="project" value="UniProtKB-UniRule"/>
</dbReference>
<feature type="domain" description="DNA polymerase III beta sliding clamp N-terminal" evidence="11">
    <location>
        <begin position="1"/>
        <end position="119"/>
    </location>
</feature>
<dbReference type="GO" id="GO:0008408">
    <property type="term" value="F:3'-5' exonuclease activity"/>
    <property type="evidence" value="ECO:0007669"/>
    <property type="project" value="InterPro"/>
</dbReference>
<evidence type="ECO:0000256" key="5">
    <source>
        <dbReference type="ARBA" id="ARBA00022679"/>
    </source>
</evidence>
<keyword evidence="6 10" id="KW-0548">Nucleotidyltransferase</keyword>
<sequence length="371" mass="40853">MEFTVSKADLVRELNLSQGVVERKTTIPILSNVLLELSGERLTLTATDLELGIRCSTPAKVKSAGAGTIPAKKLLDYVRLLPDADVVVKFSDNHWASLTCGRSKTRIAGMSRESYPELPEMPEPLAQLPLALLSSMISKTIFAISAEESRFTLNGALLQVKGKTITMVATDGHRLALVECENPMQSETNYKALLPRKAMAEILKLASDSETKDAAVDFSGDDNHLFFQVGARLLISRKLTGNFPDFERVLPKSHSHTVAIERDELRASIERVAQFSDERSRAIKVRFADNEATIHSSLSESGESEESLAVEYGGPTVEIGFNAQYLLEFLRAVPEAKVAFHFKDAQSAGELTPSGEGVDYKYRYVVMPMRI</sequence>
<dbReference type="PANTHER" id="PTHR30478:SF0">
    <property type="entry name" value="BETA SLIDING CLAMP"/>
    <property type="match status" value="1"/>
</dbReference>
<evidence type="ECO:0000256" key="1">
    <source>
        <dbReference type="ARBA" id="ARBA00004496"/>
    </source>
</evidence>
<dbReference type="PANTHER" id="PTHR30478">
    <property type="entry name" value="DNA POLYMERASE III SUBUNIT BETA"/>
    <property type="match status" value="1"/>
</dbReference>
<dbReference type="GO" id="GO:0009360">
    <property type="term" value="C:DNA polymerase III complex"/>
    <property type="evidence" value="ECO:0007669"/>
    <property type="project" value="InterPro"/>
</dbReference>
<keyword evidence="9" id="KW-0238">DNA-binding</keyword>
<dbReference type="InterPro" id="IPR046938">
    <property type="entry name" value="DNA_clamp_sf"/>
</dbReference>
<evidence type="ECO:0000313" key="14">
    <source>
        <dbReference type="EMBL" id="QOY85835.1"/>
    </source>
</evidence>
<proteinExistence type="inferred from homology"/>
<evidence type="ECO:0000256" key="4">
    <source>
        <dbReference type="ARBA" id="ARBA00022490"/>
    </source>
</evidence>
<dbReference type="CDD" id="cd00140">
    <property type="entry name" value="beta_clamp"/>
    <property type="match status" value="1"/>
</dbReference>
<dbReference type="GO" id="GO:0005737">
    <property type="term" value="C:cytoplasm"/>
    <property type="evidence" value="ECO:0007669"/>
    <property type="project" value="UniProtKB-SubCell"/>
</dbReference>
<dbReference type="SMART" id="SM00480">
    <property type="entry name" value="POL3Bc"/>
    <property type="match status" value="1"/>
</dbReference>
<dbReference type="Proteomes" id="UP000593892">
    <property type="component" value="Chromosome"/>
</dbReference>
<evidence type="ECO:0000256" key="6">
    <source>
        <dbReference type="ARBA" id="ARBA00022695"/>
    </source>
</evidence>
<dbReference type="InterPro" id="IPR022635">
    <property type="entry name" value="DNA_polIII_beta_C"/>
</dbReference>
<dbReference type="Gene3D" id="3.10.150.10">
    <property type="entry name" value="DNA Polymerase III, subunit A, domain 2"/>
    <property type="match status" value="1"/>
</dbReference>
<comment type="subunit">
    <text evidence="10">Forms a ring-shaped head-to-tail homodimer around DNA.</text>
</comment>
<dbReference type="InterPro" id="IPR001001">
    <property type="entry name" value="DNA_polIII_beta"/>
</dbReference>
<evidence type="ECO:0000256" key="10">
    <source>
        <dbReference type="PIRNR" id="PIRNR000804"/>
    </source>
</evidence>
<dbReference type="KEGG" id="pfer:IRI77_23830"/>
<dbReference type="SUPFAM" id="SSF55979">
    <property type="entry name" value="DNA clamp"/>
    <property type="match status" value="3"/>
</dbReference>
<gene>
    <name evidence="14" type="ORF">IRI77_23830</name>
</gene>
<dbReference type="RefSeq" id="WP_194447505.1">
    <property type="nucleotide sequence ID" value="NZ_CP063849.1"/>
</dbReference>
<keyword evidence="5 10" id="KW-0808">Transferase</keyword>
<dbReference type="AlphaFoldDB" id="A0A7S7NLH4"/>
<protein>
    <recommendedName>
        <fullName evidence="3 10">Beta sliding clamp</fullName>
    </recommendedName>
</protein>
<dbReference type="Pfam" id="PF02768">
    <property type="entry name" value="DNA_pol3_beta_3"/>
    <property type="match status" value="1"/>
</dbReference>
<dbReference type="GO" id="GO:0006271">
    <property type="term" value="P:DNA strand elongation involved in DNA replication"/>
    <property type="evidence" value="ECO:0007669"/>
    <property type="project" value="TreeGrafter"/>
</dbReference>
<keyword evidence="7 10" id="KW-0235">DNA replication</keyword>